<evidence type="ECO:0000259" key="10">
    <source>
        <dbReference type="PROSITE" id="PS51032"/>
    </source>
</evidence>
<evidence type="ECO:0000256" key="5">
    <source>
        <dbReference type="ARBA" id="ARBA00023159"/>
    </source>
</evidence>
<dbReference type="Gene3D" id="3.30.730.10">
    <property type="entry name" value="AP2/ERF domain"/>
    <property type="match status" value="1"/>
</dbReference>
<dbReference type="GO" id="GO:0005634">
    <property type="term" value="C:nucleus"/>
    <property type="evidence" value="ECO:0007669"/>
    <property type="project" value="UniProtKB-SubCell"/>
</dbReference>
<comment type="similarity">
    <text evidence="8">Belongs to the AP2/ERF transcription factor family. ERF subfamily.</text>
</comment>
<organism evidence="11 12">
    <name type="scientific">Stephania yunnanensis</name>
    <dbReference type="NCBI Taxonomy" id="152371"/>
    <lineage>
        <taxon>Eukaryota</taxon>
        <taxon>Viridiplantae</taxon>
        <taxon>Streptophyta</taxon>
        <taxon>Embryophyta</taxon>
        <taxon>Tracheophyta</taxon>
        <taxon>Spermatophyta</taxon>
        <taxon>Magnoliopsida</taxon>
        <taxon>Ranunculales</taxon>
        <taxon>Menispermaceae</taxon>
        <taxon>Menispermoideae</taxon>
        <taxon>Cissampelideae</taxon>
        <taxon>Stephania</taxon>
    </lineage>
</organism>
<dbReference type="FunFam" id="3.30.730.10:FF:000001">
    <property type="entry name" value="Ethylene-responsive transcription factor 2"/>
    <property type="match status" value="1"/>
</dbReference>
<feature type="region of interest" description="Disordered" evidence="9">
    <location>
        <begin position="1"/>
        <end position="40"/>
    </location>
</feature>
<dbReference type="SMART" id="SM00380">
    <property type="entry name" value="AP2"/>
    <property type="match status" value="1"/>
</dbReference>
<protein>
    <recommendedName>
        <fullName evidence="10">AP2/ERF domain-containing protein</fullName>
    </recommendedName>
</protein>
<feature type="compositionally biased region" description="Basic and acidic residues" evidence="9">
    <location>
        <begin position="1"/>
        <end position="10"/>
    </location>
</feature>
<feature type="compositionally biased region" description="Basic residues" evidence="9">
    <location>
        <begin position="20"/>
        <end position="30"/>
    </location>
</feature>
<proteinExistence type="inferred from homology"/>
<dbReference type="PANTHER" id="PTHR31241">
    <property type="entry name" value="DEHYDRATION-RESPONSIVE ELEMENT-BINDING PROTEIN 2C"/>
    <property type="match status" value="1"/>
</dbReference>
<dbReference type="GO" id="GO:0003700">
    <property type="term" value="F:DNA-binding transcription factor activity"/>
    <property type="evidence" value="ECO:0007669"/>
    <property type="project" value="InterPro"/>
</dbReference>
<evidence type="ECO:0000256" key="8">
    <source>
        <dbReference type="ARBA" id="ARBA00024343"/>
    </source>
</evidence>
<dbReference type="PANTHER" id="PTHR31241:SF62">
    <property type="entry name" value="DEHYDRATION-RESPONSIVE ELEMENT-BINDING PROTEIN 2D"/>
    <property type="match status" value="1"/>
</dbReference>
<dbReference type="Pfam" id="PF00847">
    <property type="entry name" value="AP2"/>
    <property type="match status" value="1"/>
</dbReference>
<dbReference type="PRINTS" id="PR00367">
    <property type="entry name" value="ETHRSPELEMNT"/>
</dbReference>
<dbReference type="InterPro" id="IPR036955">
    <property type="entry name" value="AP2/ERF_dom_sf"/>
</dbReference>
<evidence type="ECO:0000256" key="3">
    <source>
        <dbReference type="ARBA" id="ARBA00023016"/>
    </source>
</evidence>
<comment type="caution">
    <text evidence="11">The sequence shown here is derived from an EMBL/GenBank/DDBJ whole genome shotgun (WGS) entry which is preliminary data.</text>
</comment>
<dbReference type="PROSITE" id="PS51032">
    <property type="entry name" value="AP2_ERF"/>
    <property type="match status" value="1"/>
</dbReference>
<feature type="domain" description="AP2/ERF" evidence="10">
    <location>
        <begin position="42"/>
        <end position="99"/>
    </location>
</feature>
<gene>
    <name evidence="11" type="ORF">Syun_005165</name>
</gene>
<accession>A0AAP0L4B1</accession>
<evidence type="ECO:0000256" key="1">
    <source>
        <dbReference type="ARBA" id="ARBA00004123"/>
    </source>
</evidence>
<sequence length="224" mass="24696">MNVGMGEKRSSSSSTVVKKSVQRSSRRGCMRGKGGPENGKCTFRGVRQRTWGKWVAEIREPNRGARLWLGTFNTSTEAAVAYDDVARKLYGPSAKLNLPDLQQQQPPNYYDINDNVSNIVNHEQVRHLMRASASSIRHQQQLPCSSDFGGDSSAAMSPASSSITSFNPTVFDDEEVGGGLWGRSMSMNLGALEDSLWSDMPLLMMDSKITQSTTFQWESRSTGC</sequence>
<keyword evidence="6" id="KW-0804">Transcription</keyword>
<dbReference type="GO" id="GO:0045893">
    <property type="term" value="P:positive regulation of DNA-templated transcription"/>
    <property type="evidence" value="ECO:0007669"/>
    <property type="project" value="TreeGrafter"/>
</dbReference>
<dbReference type="InterPro" id="IPR001471">
    <property type="entry name" value="AP2/ERF_dom"/>
</dbReference>
<dbReference type="GO" id="GO:0006950">
    <property type="term" value="P:response to stress"/>
    <property type="evidence" value="ECO:0007669"/>
    <property type="project" value="TreeGrafter"/>
</dbReference>
<keyword evidence="4" id="KW-0238">DNA-binding</keyword>
<evidence type="ECO:0000256" key="7">
    <source>
        <dbReference type="ARBA" id="ARBA00023242"/>
    </source>
</evidence>
<dbReference type="AlphaFoldDB" id="A0AAP0L4B1"/>
<dbReference type="GO" id="GO:0000976">
    <property type="term" value="F:transcription cis-regulatory region binding"/>
    <property type="evidence" value="ECO:0007669"/>
    <property type="project" value="TreeGrafter"/>
</dbReference>
<keyword evidence="3" id="KW-0346">Stress response</keyword>
<reference evidence="11 12" key="1">
    <citation type="submission" date="2024-01" db="EMBL/GenBank/DDBJ databases">
        <title>Genome assemblies of Stephania.</title>
        <authorList>
            <person name="Yang L."/>
        </authorList>
    </citation>
    <scope>NUCLEOTIDE SEQUENCE [LARGE SCALE GENOMIC DNA]</scope>
    <source>
        <strain evidence="11">YNDBR</strain>
        <tissue evidence="11">Leaf</tissue>
    </source>
</reference>
<keyword evidence="5" id="KW-0010">Activator</keyword>
<dbReference type="SUPFAM" id="SSF54171">
    <property type="entry name" value="DNA-binding domain"/>
    <property type="match status" value="1"/>
</dbReference>
<evidence type="ECO:0000256" key="9">
    <source>
        <dbReference type="SAM" id="MobiDB-lite"/>
    </source>
</evidence>
<evidence type="ECO:0000256" key="2">
    <source>
        <dbReference type="ARBA" id="ARBA00023015"/>
    </source>
</evidence>
<evidence type="ECO:0000256" key="6">
    <source>
        <dbReference type="ARBA" id="ARBA00023163"/>
    </source>
</evidence>
<keyword evidence="12" id="KW-1185">Reference proteome</keyword>
<keyword evidence="2" id="KW-0805">Transcription regulation</keyword>
<evidence type="ECO:0000313" key="11">
    <source>
        <dbReference type="EMBL" id="KAK9164263.1"/>
    </source>
</evidence>
<dbReference type="CDD" id="cd00018">
    <property type="entry name" value="AP2"/>
    <property type="match status" value="1"/>
</dbReference>
<keyword evidence="7" id="KW-0539">Nucleus</keyword>
<name>A0AAP0L4B1_9MAGN</name>
<evidence type="ECO:0000256" key="4">
    <source>
        <dbReference type="ARBA" id="ARBA00023125"/>
    </source>
</evidence>
<dbReference type="EMBL" id="JBBNAF010000002">
    <property type="protein sequence ID" value="KAK9164263.1"/>
    <property type="molecule type" value="Genomic_DNA"/>
</dbReference>
<dbReference type="InterPro" id="IPR016177">
    <property type="entry name" value="DNA-bd_dom_sf"/>
</dbReference>
<comment type="subcellular location">
    <subcellularLocation>
        <location evidence="1">Nucleus</location>
    </subcellularLocation>
</comment>
<dbReference type="Proteomes" id="UP001420932">
    <property type="component" value="Unassembled WGS sequence"/>
</dbReference>
<evidence type="ECO:0000313" key="12">
    <source>
        <dbReference type="Proteomes" id="UP001420932"/>
    </source>
</evidence>